<dbReference type="InterPro" id="IPR054344">
    <property type="entry name" value="TY-Chap_N"/>
</dbReference>
<evidence type="ECO:0000259" key="2">
    <source>
        <dbReference type="Pfam" id="PF22552"/>
    </source>
</evidence>
<evidence type="ECO:0000259" key="1">
    <source>
        <dbReference type="Pfam" id="PF22551"/>
    </source>
</evidence>
<dbReference type="InterPro" id="IPR054343">
    <property type="entry name" value="TY-Chap_M"/>
</dbReference>
<organism evidence="3 4">
    <name type="scientific">Williamsia sterculiae</name>
    <dbReference type="NCBI Taxonomy" id="1344003"/>
    <lineage>
        <taxon>Bacteria</taxon>
        <taxon>Bacillati</taxon>
        <taxon>Actinomycetota</taxon>
        <taxon>Actinomycetes</taxon>
        <taxon>Mycobacteriales</taxon>
        <taxon>Nocardiaceae</taxon>
        <taxon>Williamsia</taxon>
    </lineage>
</organism>
<keyword evidence="4" id="KW-1185">Reference proteome</keyword>
<dbReference type="AlphaFoldDB" id="A0A1N7G930"/>
<evidence type="ECO:0000313" key="4">
    <source>
        <dbReference type="Proteomes" id="UP000186218"/>
    </source>
</evidence>
<dbReference type="OrthoDB" id="4772408at2"/>
<accession>A0A1N7G930</accession>
<dbReference type="Pfam" id="PF22552">
    <property type="entry name" value="TY-Chap3"/>
    <property type="match status" value="1"/>
</dbReference>
<dbReference type="Proteomes" id="UP000186218">
    <property type="component" value="Unassembled WGS sequence"/>
</dbReference>
<evidence type="ECO:0000313" key="3">
    <source>
        <dbReference type="EMBL" id="SIS09072.1"/>
    </source>
</evidence>
<dbReference type="RefSeq" id="WP_076480145.1">
    <property type="nucleotide sequence ID" value="NZ_FTNT01000007.1"/>
</dbReference>
<name>A0A1N7G930_9NOCA</name>
<dbReference type="Pfam" id="PF22551">
    <property type="entry name" value="TY-Chap1"/>
    <property type="match status" value="1"/>
</dbReference>
<feature type="domain" description="TY-Chap central" evidence="1">
    <location>
        <begin position="153"/>
        <end position="275"/>
    </location>
</feature>
<gene>
    <name evidence="3" type="ORF">SAMN05445060_2612</name>
</gene>
<feature type="domain" description="TY-Chap N-terminal" evidence="2">
    <location>
        <begin position="15"/>
        <end position="117"/>
    </location>
</feature>
<dbReference type="EMBL" id="FTNT01000007">
    <property type="protein sequence ID" value="SIS09072.1"/>
    <property type="molecule type" value="Genomic_DNA"/>
</dbReference>
<proteinExistence type="predicted"/>
<dbReference type="STRING" id="1344003.SAMN05445060_2612"/>
<protein>
    <submittedName>
        <fullName evidence="3">Uncharacterized protein</fullName>
    </submittedName>
</protein>
<reference evidence="3 4" key="1">
    <citation type="submission" date="2017-01" db="EMBL/GenBank/DDBJ databases">
        <authorList>
            <person name="Mah S.A."/>
            <person name="Swanson W.J."/>
            <person name="Moy G.W."/>
            <person name="Vacquier V.D."/>
        </authorList>
    </citation>
    <scope>NUCLEOTIDE SEQUENCE [LARGE SCALE GENOMIC DNA]</scope>
    <source>
        <strain evidence="3 4">CPCC 203464</strain>
    </source>
</reference>
<sequence>MVPSSTLFDRRLRAAWAEHRAHLTELVAAMGPGDEYVARYGDHRLTVAHRSPGSVRIEVRARDLDRQGERLLRTCGLVPNGVGVWHADRRARVADRIARTVVTLLHDVFGVVHPGFLERLDSAEAGTRSAVCHPVPTSPGRVDTDAGTRRTVVDTVSATVAEVLGHLPPVDADGDLVLDHPAFPSYVGVSRSGRTVSFFWVYPDAAPDREAVADVALTMSTRWPDIRLTLWGDAVVAVQRLETTEPSRANVLHALQKWRRFIGVGCADVCAALGGLPRNVG</sequence>